<feature type="transmembrane region" description="Helical" evidence="10">
    <location>
        <begin position="276"/>
        <end position="297"/>
    </location>
</feature>
<dbReference type="PIRSF" id="PIRSF004557">
    <property type="entry name" value="SecY"/>
    <property type="match status" value="1"/>
</dbReference>
<dbReference type="InterPro" id="IPR002208">
    <property type="entry name" value="SecY/SEC61-alpha"/>
</dbReference>
<evidence type="ECO:0000256" key="4">
    <source>
        <dbReference type="ARBA" id="ARBA00022692"/>
    </source>
</evidence>
<dbReference type="FunFam" id="1.10.3370.10:FF:000001">
    <property type="entry name" value="Preprotein translocase subunit SecY"/>
    <property type="match status" value="1"/>
</dbReference>
<feature type="transmembrane region" description="Helical" evidence="10">
    <location>
        <begin position="84"/>
        <end position="106"/>
    </location>
</feature>
<dbReference type="Pfam" id="PF00344">
    <property type="entry name" value="SecY"/>
    <property type="match status" value="1"/>
</dbReference>
<comment type="function">
    <text evidence="10 11">The central subunit of the protein translocation channel SecYEG. Consists of two halves formed by TMs 1-5 and 6-10. These two domains form a lateral gate at the front which open onto the bilayer between TMs 2 and 7, and are clamped together by SecE at the back. The channel is closed by both a pore ring composed of hydrophobic SecY resides and a short helix (helix 2A) on the extracellular side of the membrane which forms a plug. The plug probably moves laterally to allow the channel to open. The ring and the pore may move independently.</text>
</comment>
<evidence type="ECO:0000256" key="10">
    <source>
        <dbReference type="HAMAP-Rule" id="MF_01465"/>
    </source>
</evidence>
<keyword evidence="3 10" id="KW-0813">Transport</keyword>
<gene>
    <name evidence="10" type="primary">secY</name>
</gene>
<evidence type="ECO:0000256" key="3">
    <source>
        <dbReference type="ARBA" id="ARBA00022448"/>
    </source>
</evidence>
<keyword evidence="6 10" id="KW-1133">Transmembrane helix</keyword>
<evidence type="ECO:0000256" key="9">
    <source>
        <dbReference type="ARBA" id="ARBA00039733"/>
    </source>
</evidence>
<feature type="transmembrane region" description="Helical" evidence="10">
    <location>
        <begin position="309"/>
        <end position="331"/>
    </location>
</feature>
<evidence type="ECO:0000313" key="14">
    <source>
        <dbReference type="EMBL" id="AKQ01470.1"/>
    </source>
</evidence>
<feature type="transmembrane region" description="Helical" evidence="10">
    <location>
        <begin position="20"/>
        <end position="36"/>
    </location>
</feature>
<keyword evidence="8 10" id="KW-0472">Membrane</keyword>
<keyword evidence="5 10" id="KW-0653">Protein transport</keyword>
<evidence type="ECO:0000256" key="8">
    <source>
        <dbReference type="ARBA" id="ARBA00023136"/>
    </source>
</evidence>
<feature type="transmembrane region" description="Helical" evidence="10">
    <location>
        <begin position="152"/>
        <end position="172"/>
    </location>
</feature>
<dbReference type="EMBL" id="KT006967">
    <property type="protein sequence ID" value="AKQ01470.1"/>
    <property type="molecule type" value="Genomic_DNA"/>
</dbReference>
<dbReference type="GO" id="GO:0006605">
    <property type="term" value="P:protein targeting"/>
    <property type="evidence" value="ECO:0007669"/>
    <property type="project" value="UniProtKB-UniRule"/>
</dbReference>
<keyword evidence="7 10" id="KW-0811">Translocation</keyword>
<evidence type="ECO:0000256" key="12">
    <source>
        <dbReference type="RuleBase" id="RU003484"/>
    </source>
</evidence>
<feature type="transmembrane region" description="Helical" evidence="10">
    <location>
        <begin position="184"/>
        <end position="202"/>
    </location>
</feature>
<protein>
    <recommendedName>
        <fullName evidence="9 10">Protein translocase subunit SecY</fullName>
    </recommendedName>
</protein>
<evidence type="ECO:0000256" key="11">
    <source>
        <dbReference type="RuleBase" id="RU000537"/>
    </source>
</evidence>
<proteinExistence type="inferred from homology"/>
<evidence type="ECO:0000256" key="1">
    <source>
        <dbReference type="ARBA" id="ARBA00004141"/>
    </source>
</evidence>
<feature type="transmembrane region" description="Helical" evidence="10">
    <location>
        <begin position="118"/>
        <end position="140"/>
    </location>
</feature>
<dbReference type="AlphaFoldDB" id="A0A0H4T415"/>
<sequence>MLDRIVNSIKNVLKIEELRSRILFTFGLLAIYRLGAHTPTPGINGAALSQFLRDKGGALMGFFDIFSGGALSKLSIFALGIMPYISASIILQLLTVVIPTLANLAKEGESGRRVITQYTRYLTVLISLIQSFGIAVGLEGMQNGMFIQSPGWSFRLMTVLTLTTGTIFVMWLGEQINERGIGNGISIIIFAGIIANIPQAAINTFRLYIAGQIGAFLLIIVGIMILVVTAVIVYIESAKRKIPVQYAKRVVGRKVYGGQSTHIPLKLNTAGVIPPIFASSLIAFPAMVGGFIAVPWVNSIANQFAPGSFLYTFLYAVLIIFFCYFYTAVVLNPVDMADNMKKYGGFIPGIRPGQRTSDYIYKVMSRLTLVGALYLTAVSILPELLVAYAHVPFYFGGTSVLIVIVVAMDTSQQIETHMISRNYEGFLRKGRVKSKGSW</sequence>
<dbReference type="SUPFAM" id="SSF103491">
    <property type="entry name" value="Preprotein translocase SecY subunit"/>
    <property type="match status" value="1"/>
</dbReference>
<evidence type="ECO:0000256" key="7">
    <source>
        <dbReference type="ARBA" id="ARBA00023010"/>
    </source>
</evidence>
<dbReference type="InterPro" id="IPR023201">
    <property type="entry name" value="SecY_dom_sf"/>
</dbReference>
<dbReference type="GO" id="GO:0005886">
    <property type="term" value="C:plasma membrane"/>
    <property type="evidence" value="ECO:0007669"/>
    <property type="project" value="UniProtKB-SubCell"/>
</dbReference>
<comment type="subcellular location">
    <subcellularLocation>
        <location evidence="10">Cell membrane</location>
        <topology evidence="10">Multi-pass membrane protein</topology>
    </subcellularLocation>
    <subcellularLocation>
        <location evidence="1 12">Membrane</location>
        <topology evidence="1 12">Multi-pass membrane protein</topology>
    </subcellularLocation>
</comment>
<evidence type="ECO:0000256" key="2">
    <source>
        <dbReference type="ARBA" id="ARBA00005751"/>
    </source>
</evidence>
<dbReference type="InterPro" id="IPR030659">
    <property type="entry name" value="SecY_CS"/>
</dbReference>
<dbReference type="NCBIfam" id="TIGR00967">
    <property type="entry name" value="3a0501s007"/>
    <property type="match status" value="1"/>
</dbReference>
<feature type="transmembrane region" description="Helical" evidence="10">
    <location>
        <begin position="359"/>
        <end position="381"/>
    </location>
</feature>
<evidence type="ECO:0000256" key="5">
    <source>
        <dbReference type="ARBA" id="ARBA00022927"/>
    </source>
</evidence>
<keyword evidence="10" id="KW-1003">Cell membrane</keyword>
<organism evidence="14">
    <name type="scientific">uncultured Nitrospirae bacterium Rifle_16ft_4_minimus_18822</name>
    <dbReference type="NCBI Taxonomy" id="1665126"/>
    <lineage>
        <taxon>Bacteria</taxon>
        <taxon>Pseudomonadati</taxon>
        <taxon>Nitrospirota</taxon>
        <taxon>environmental samples</taxon>
    </lineage>
</organism>
<evidence type="ECO:0000256" key="13">
    <source>
        <dbReference type="RuleBase" id="RU004349"/>
    </source>
</evidence>
<keyword evidence="4 10" id="KW-0812">Transmembrane</keyword>
<feature type="transmembrane region" description="Helical" evidence="10">
    <location>
        <begin position="208"/>
        <end position="235"/>
    </location>
</feature>
<reference evidence="14" key="1">
    <citation type="journal article" date="2015" name="ISME J.">
        <title>Aquifer environment selects for microbial species cohorts in sediment and groundwater.</title>
        <authorList>
            <person name="Hug L.A."/>
            <person name="Thomas B.C."/>
            <person name="Brown C.T."/>
            <person name="Frischkorn K.R."/>
            <person name="Williams K.H."/>
            <person name="Tringe S.G."/>
            <person name="Banfield J.F."/>
        </authorList>
    </citation>
    <scope>NUCLEOTIDE SEQUENCE</scope>
</reference>
<dbReference type="HAMAP" id="MF_01465">
    <property type="entry name" value="SecY"/>
    <property type="match status" value="1"/>
</dbReference>
<dbReference type="PROSITE" id="PS00756">
    <property type="entry name" value="SECY_2"/>
    <property type="match status" value="1"/>
</dbReference>
<dbReference type="PRINTS" id="PR00303">
    <property type="entry name" value="SECYTRNLCASE"/>
</dbReference>
<comment type="similarity">
    <text evidence="2 10 13">Belongs to the SecY/SEC61-alpha family.</text>
</comment>
<dbReference type="GO" id="GO:0065002">
    <property type="term" value="P:intracellular protein transmembrane transport"/>
    <property type="evidence" value="ECO:0007669"/>
    <property type="project" value="UniProtKB-UniRule"/>
</dbReference>
<evidence type="ECO:0000256" key="6">
    <source>
        <dbReference type="ARBA" id="ARBA00022989"/>
    </source>
</evidence>
<dbReference type="InterPro" id="IPR026593">
    <property type="entry name" value="SecY"/>
</dbReference>
<comment type="subunit">
    <text evidence="10">Component of the Sec protein translocase complex. Heterotrimer consisting of SecY, SecE and SecG subunits. The heterotrimers can form oligomers, although 1 heterotrimer is thought to be able to translocate proteins. Interacts with the ribosome. Interacts with SecDF, and other proteins may be involved. Interacts with SecA.</text>
</comment>
<dbReference type="Gene3D" id="1.10.3370.10">
    <property type="entry name" value="SecY subunit domain"/>
    <property type="match status" value="1"/>
</dbReference>
<dbReference type="GO" id="GO:0043952">
    <property type="term" value="P:protein transport by the Sec complex"/>
    <property type="evidence" value="ECO:0007669"/>
    <property type="project" value="UniProtKB-UniRule"/>
</dbReference>
<name>A0A0H4T415_9BACT</name>
<dbReference type="PANTHER" id="PTHR10906">
    <property type="entry name" value="SECY/SEC61-ALPHA FAMILY MEMBER"/>
    <property type="match status" value="1"/>
</dbReference>
<feature type="transmembrane region" description="Helical" evidence="10">
    <location>
        <begin position="387"/>
        <end position="408"/>
    </location>
</feature>
<dbReference type="PROSITE" id="PS00755">
    <property type="entry name" value="SECY_1"/>
    <property type="match status" value="1"/>
</dbReference>
<accession>A0A0H4T415</accession>